<name>A0A919BFJ0_9GAMM</name>
<keyword evidence="3" id="KW-0479">Metal-binding</keyword>
<evidence type="ECO:0000259" key="10">
    <source>
        <dbReference type="Pfam" id="PF04324"/>
    </source>
</evidence>
<evidence type="ECO:0000256" key="5">
    <source>
        <dbReference type="ARBA" id="ARBA00023004"/>
    </source>
</evidence>
<dbReference type="PANTHER" id="PTHR37424">
    <property type="entry name" value="BACTERIOFERRITIN-ASSOCIATED FERREDOXIN"/>
    <property type="match status" value="1"/>
</dbReference>
<feature type="domain" description="BFD-like [2Fe-2S]-binding" evidence="10">
    <location>
        <begin position="2"/>
        <end position="51"/>
    </location>
</feature>
<evidence type="ECO:0000313" key="11">
    <source>
        <dbReference type="EMBL" id="GHF88754.1"/>
    </source>
</evidence>
<protein>
    <recommendedName>
        <fullName evidence="8">Bacterioferritin-associated ferredoxin</fullName>
    </recommendedName>
</protein>
<dbReference type="GO" id="GO:0046872">
    <property type="term" value="F:metal ion binding"/>
    <property type="evidence" value="ECO:0007669"/>
    <property type="project" value="UniProtKB-KW"/>
</dbReference>
<comment type="caution">
    <text evidence="11">The sequence shown here is derived from an EMBL/GenBank/DDBJ whole genome shotgun (WGS) entry which is preliminary data.</text>
</comment>
<evidence type="ECO:0000256" key="8">
    <source>
        <dbReference type="ARBA" id="ARBA00039386"/>
    </source>
</evidence>
<dbReference type="PANTHER" id="PTHR37424:SF1">
    <property type="entry name" value="BACTERIOFERRITIN-ASSOCIATED FERREDOXIN"/>
    <property type="match status" value="1"/>
</dbReference>
<dbReference type="InterPro" id="IPR052371">
    <property type="entry name" value="BFD-associated_ferredoxin"/>
</dbReference>
<evidence type="ECO:0000313" key="12">
    <source>
        <dbReference type="Proteomes" id="UP000623842"/>
    </source>
</evidence>
<reference evidence="11" key="1">
    <citation type="journal article" date="2014" name="Int. J. Syst. Evol. Microbiol.">
        <title>Complete genome sequence of Corynebacterium casei LMG S-19264T (=DSM 44701T), isolated from a smear-ripened cheese.</title>
        <authorList>
            <consortium name="US DOE Joint Genome Institute (JGI-PGF)"/>
            <person name="Walter F."/>
            <person name="Albersmeier A."/>
            <person name="Kalinowski J."/>
            <person name="Ruckert C."/>
        </authorList>
    </citation>
    <scope>NUCLEOTIDE SEQUENCE</scope>
    <source>
        <strain evidence="11">KCTC 42731</strain>
    </source>
</reference>
<gene>
    <name evidence="11" type="ORF">GCM10017161_15630</name>
</gene>
<accession>A0A919BFJ0</accession>
<dbReference type="Proteomes" id="UP000623842">
    <property type="component" value="Unassembled WGS sequence"/>
</dbReference>
<evidence type="ECO:0000256" key="4">
    <source>
        <dbReference type="ARBA" id="ARBA00022982"/>
    </source>
</evidence>
<dbReference type="Gene3D" id="1.10.10.1100">
    <property type="entry name" value="BFD-like [2Fe-2S]-binding domain"/>
    <property type="match status" value="1"/>
</dbReference>
<keyword evidence="1" id="KW-0813">Transport</keyword>
<evidence type="ECO:0000256" key="2">
    <source>
        <dbReference type="ARBA" id="ARBA00022714"/>
    </source>
</evidence>
<keyword evidence="6" id="KW-0411">Iron-sulfur</keyword>
<comment type="cofactor">
    <cofactor evidence="7">
        <name>[2Fe-2S] cluster</name>
        <dbReference type="ChEBI" id="CHEBI:190135"/>
    </cofactor>
</comment>
<dbReference type="RefSeq" id="WP_189768957.1">
    <property type="nucleotide sequence ID" value="NZ_BNCK01000003.1"/>
</dbReference>
<dbReference type="Pfam" id="PF04324">
    <property type="entry name" value="Fer2_BFD"/>
    <property type="match status" value="1"/>
</dbReference>
<organism evidence="11 12">
    <name type="scientific">Thalassotalea marina</name>
    <dbReference type="NCBI Taxonomy" id="1673741"/>
    <lineage>
        <taxon>Bacteria</taxon>
        <taxon>Pseudomonadati</taxon>
        <taxon>Pseudomonadota</taxon>
        <taxon>Gammaproteobacteria</taxon>
        <taxon>Alteromonadales</taxon>
        <taxon>Colwelliaceae</taxon>
        <taxon>Thalassotalea</taxon>
    </lineage>
</organism>
<evidence type="ECO:0000256" key="3">
    <source>
        <dbReference type="ARBA" id="ARBA00022723"/>
    </source>
</evidence>
<comment type="similarity">
    <text evidence="9">Belongs to the Bfd family.</text>
</comment>
<dbReference type="CDD" id="cd19945">
    <property type="entry name" value="Fer2_BFD"/>
    <property type="match status" value="1"/>
</dbReference>
<dbReference type="EMBL" id="BNCK01000003">
    <property type="protein sequence ID" value="GHF88754.1"/>
    <property type="molecule type" value="Genomic_DNA"/>
</dbReference>
<proteinExistence type="inferred from homology"/>
<keyword evidence="2" id="KW-0001">2Fe-2S</keyword>
<keyword evidence="12" id="KW-1185">Reference proteome</keyword>
<sequence>MYVCLCKGITDSQIKQAVLDAGVGSMRELKKHLDISSQCGSCSKVAAQIINDTIIDESLFQDVG</sequence>
<dbReference type="InterPro" id="IPR007419">
    <property type="entry name" value="BFD-like_2Fe2S-bd_dom"/>
</dbReference>
<dbReference type="GO" id="GO:0051537">
    <property type="term" value="F:2 iron, 2 sulfur cluster binding"/>
    <property type="evidence" value="ECO:0007669"/>
    <property type="project" value="UniProtKB-KW"/>
</dbReference>
<dbReference type="AlphaFoldDB" id="A0A919BFJ0"/>
<keyword evidence="4" id="KW-0249">Electron transport</keyword>
<evidence type="ECO:0000256" key="1">
    <source>
        <dbReference type="ARBA" id="ARBA00022448"/>
    </source>
</evidence>
<evidence type="ECO:0000256" key="6">
    <source>
        <dbReference type="ARBA" id="ARBA00023014"/>
    </source>
</evidence>
<evidence type="ECO:0000256" key="7">
    <source>
        <dbReference type="ARBA" id="ARBA00034078"/>
    </source>
</evidence>
<keyword evidence="5" id="KW-0408">Iron</keyword>
<evidence type="ECO:0000256" key="9">
    <source>
        <dbReference type="ARBA" id="ARBA00046332"/>
    </source>
</evidence>
<dbReference type="InterPro" id="IPR041854">
    <property type="entry name" value="BFD-like_2Fe2S-bd_dom_sf"/>
</dbReference>
<reference evidence="11" key="2">
    <citation type="submission" date="2020-09" db="EMBL/GenBank/DDBJ databases">
        <authorList>
            <person name="Sun Q."/>
            <person name="Kim S."/>
        </authorList>
    </citation>
    <scope>NUCLEOTIDE SEQUENCE</scope>
    <source>
        <strain evidence="11">KCTC 42731</strain>
    </source>
</reference>